<protein>
    <submittedName>
        <fullName evidence="2">Uncharacterized protein</fullName>
    </submittedName>
</protein>
<dbReference type="EMBL" id="CM026432">
    <property type="protein sequence ID" value="KAG0556720.1"/>
    <property type="molecule type" value="Genomic_DNA"/>
</dbReference>
<dbReference type="AlphaFoldDB" id="A0A8T0GCI0"/>
<name>A0A8T0GCI0_CERPU</name>
<reference evidence="2 3" key="1">
    <citation type="submission" date="2020-06" db="EMBL/GenBank/DDBJ databases">
        <title>WGS assembly of Ceratodon purpureus strain R40.</title>
        <authorList>
            <person name="Carey S.B."/>
            <person name="Jenkins J."/>
            <person name="Shu S."/>
            <person name="Lovell J.T."/>
            <person name="Sreedasyam A."/>
            <person name="Maumus F."/>
            <person name="Tiley G.P."/>
            <person name="Fernandez-Pozo N."/>
            <person name="Barry K."/>
            <person name="Chen C."/>
            <person name="Wang M."/>
            <person name="Lipzen A."/>
            <person name="Daum C."/>
            <person name="Saski C.A."/>
            <person name="Payton A.C."/>
            <person name="Mcbreen J.C."/>
            <person name="Conrad R.E."/>
            <person name="Kollar L.M."/>
            <person name="Olsson S."/>
            <person name="Huttunen S."/>
            <person name="Landis J.B."/>
            <person name="Wickett N.J."/>
            <person name="Johnson M.G."/>
            <person name="Rensing S.A."/>
            <person name="Grimwood J."/>
            <person name="Schmutz J."/>
            <person name="Mcdaniel S.F."/>
        </authorList>
    </citation>
    <scope>NUCLEOTIDE SEQUENCE [LARGE SCALE GENOMIC DNA]</scope>
    <source>
        <strain evidence="2 3">R40</strain>
    </source>
</reference>
<evidence type="ECO:0000256" key="1">
    <source>
        <dbReference type="SAM" id="MobiDB-lite"/>
    </source>
</evidence>
<sequence length="107" mass="11498">MAEIHGPRYPSKSSNMSANCDRVASPMRGRLSHTETADSPSTLFFVFLHSRVSHRLLNAPSLPSPAPAHPYSSVPLMPTMMSAIVGSNLDSVVLTAVALAFTSLLQY</sequence>
<keyword evidence="3" id="KW-1185">Reference proteome</keyword>
<proteinExistence type="predicted"/>
<dbReference type="Proteomes" id="UP000822688">
    <property type="component" value="Chromosome 11"/>
</dbReference>
<accession>A0A8T0GCI0</accession>
<feature type="region of interest" description="Disordered" evidence="1">
    <location>
        <begin position="1"/>
        <end position="35"/>
    </location>
</feature>
<evidence type="ECO:0000313" key="2">
    <source>
        <dbReference type="EMBL" id="KAG0556720.1"/>
    </source>
</evidence>
<organism evidence="2 3">
    <name type="scientific">Ceratodon purpureus</name>
    <name type="common">Fire moss</name>
    <name type="synonym">Dicranum purpureum</name>
    <dbReference type="NCBI Taxonomy" id="3225"/>
    <lineage>
        <taxon>Eukaryota</taxon>
        <taxon>Viridiplantae</taxon>
        <taxon>Streptophyta</taxon>
        <taxon>Embryophyta</taxon>
        <taxon>Bryophyta</taxon>
        <taxon>Bryophytina</taxon>
        <taxon>Bryopsida</taxon>
        <taxon>Dicranidae</taxon>
        <taxon>Pseudoditrichales</taxon>
        <taxon>Ditrichaceae</taxon>
        <taxon>Ceratodon</taxon>
    </lineage>
</organism>
<gene>
    <name evidence="2" type="ORF">KC19_11G074400</name>
</gene>
<comment type="caution">
    <text evidence="2">The sequence shown here is derived from an EMBL/GenBank/DDBJ whole genome shotgun (WGS) entry which is preliminary data.</text>
</comment>
<evidence type="ECO:0000313" key="3">
    <source>
        <dbReference type="Proteomes" id="UP000822688"/>
    </source>
</evidence>